<keyword evidence="3" id="KW-1185">Reference proteome</keyword>
<keyword evidence="1" id="KW-0732">Signal</keyword>
<reference evidence="2 3" key="1">
    <citation type="journal article" date="2012" name="Science">
        <title>The Paleozoic origin of enzymatic lignin decomposition reconstructed from 31 fungal genomes.</title>
        <authorList>
            <person name="Floudas D."/>
            <person name="Binder M."/>
            <person name="Riley R."/>
            <person name="Barry K."/>
            <person name="Blanchette R.A."/>
            <person name="Henrissat B."/>
            <person name="Martinez A.T."/>
            <person name="Otillar R."/>
            <person name="Spatafora J.W."/>
            <person name="Yadav J.S."/>
            <person name="Aerts A."/>
            <person name="Benoit I."/>
            <person name="Boyd A."/>
            <person name="Carlson A."/>
            <person name="Copeland A."/>
            <person name="Coutinho P.M."/>
            <person name="de Vries R.P."/>
            <person name="Ferreira P."/>
            <person name="Findley K."/>
            <person name="Foster B."/>
            <person name="Gaskell J."/>
            <person name="Glotzer D."/>
            <person name="Gorecki P."/>
            <person name="Heitman J."/>
            <person name="Hesse C."/>
            <person name="Hori C."/>
            <person name="Igarashi K."/>
            <person name="Jurgens J.A."/>
            <person name="Kallen N."/>
            <person name="Kersten P."/>
            <person name="Kohler A."/>
            <person name="Kuees U."/>
            <person name="Kumar T.K.A."/>
            <person name="Kuo A."/>
            <person name="LaButti K."/>
            <person name="Larrondo L.F."/>
            <person name="Lindquist E."/>
            <person name="Ling A."/>
            <person name="Lombard V."/>
            <person name="Lucas S."/>
            <person name="Lundell T."/>
            <person name="Martin R."/>
            <person name="McLaughlin D.J."/>
            <person name="Morgenstern I."/>
            <person name="Morin E."/>
            <person name="Murat C."/>
            <person name="Nagy L.G."/>
            <person name="Nolan M."/>
            <person name="Ohm R.A."/>
            <person name="Patyshakuliyeva A."/>
            <person name="Rokas A."/>
            <person name="Ruiz-Duenas F.J."/>
            <person name="Sabat G."/>
            <person name="Salamov A."/>
            <person name="Samejima M."/>
            <person name="Schmutz J."/>
            <person name="Slot J.C."/>
            <person name="St John F."/>
            <person name="Stenlid J."/>
            <person name="Sun H."/>
            <person name="Sun S."/>
            <person name="Syed K."/>
            <person name="Tsang A."/>
            <person name="Wiebenga A."/>
            <person name="Young D."/>
            <person name="Pisabarro A."/>
            <person name="Eastwood D.C."/>
            <person name="Martin F."/>
            <person name="Cullen D."/>
            <person name="Grigoriev I.V."/>
            <person name="Hibbett D.S."/>
        </authorList>
    </citation>
    <scope>NUCLEOTIDE SEQUENCE [LARGE SCALE GENOMIC DNA]</scope>
    <source>
        <strain evidence="2 3">MD-104</strain>
    </source>
</reference>
<organism evidence="2 3">
    <name type="scientific">Wolfiporia cocos (strain MD-104)</name>
    <name type="common">Brown rot fungus</name>
    <dbReference type="NCBI Taxonomy" id="742152"/>
    <lineage>
        <taxon>Eukaryota</taxon>
        <taxon>Fungi</taxon>
        <taxon>Dikarya</taxon>
        <taxon>Basidiomycota</taxon>
        <taxon>Agaricomycotina</taxon>
        <taxon>Agaricomycetes</taxon>
        <taxon>Polyporales</taxon>
        <taxon>Phaeolaceae</taxon>
        <taxon>Wolfiporia</taxon>
    </lineage>
</organism>
<proteinExistence type="predicted"/>
<evidence type="ECO:0000313" key="3">
    <source>
        <dbReference type="Proteomes" id="UP000218811"/>
    </source>
</evidence>
<protein>
    <submittedName>
        <fullName evidence="2">Uncharacterized protein</fullName>
    </submittedName>
</protein>
<accession>A0A2H3J4L0</accession>
<evidence type="ECO:0000256" key="1">
    <source>
        <dbReference type="SAM" id="SignalP"/>
    </source>
</evidence>
<dbReference type="AlphaFoldDB" id="A0A2H3J4L0"/>
<sequence>MRSFANVLLWLSVALLATALPADVVHIREHATSDIAGCVEANTAKCNSGENPLTYGVRDEVGGKAYA</sequence>
<name>A0A2H3J4L0_WOLCO</name>
<evidence type="ECO:0000313" key="2">
    <source>
        <dbReference type="EMBL" id="PCH37192.1"/>
    </source>
</evidence>
<feature type="chain" id="PRO_5013837042" evidence="1">
    <location>
        <begin position="20"/>
        <end position="67"/>
    </location>
</feature>
<dbReference type="EMBL" id="KB467909">
    <property type="protein sequence ID" value="PCH37192.1"/>
    <property type="molecule type" value="Genomic_DNA"/>
</dbReference>
<gene>
    <name evidence="2" type="ORF">WOLCODRAFT_157895</name>
</gene>
<feature type="signal peptide" evidence="1">
    <location>
        <begin position="1"/>
        <end position="19"/>
    </location>
</feature>
<dbReference type="Proteomes" id="UP000218811">
    <property type="component" value="Unassembled WGS sequence"/>
</dbReference>